<proteinExistence type="predicted"/>
<organism evidence="2 3">
    <name type="scientific">Chryseobacterium elymi</name>
    <dbReference type="NCBI Taxonomy" id="395936"/>
    <lineage>
        <taxon>Bacteria</taxon>
        <taxon>Pseudomonadati</taxon>
        <taxon>Bacteroidota</taxon>
        <taxon>Flavobacteriia</taxon>
        <taxon>Flavobacteriales</taxon>
        <taxon>Weeksellaceae</taxon>
        <taxon>Chryseobacterium group</taxon>
        <taxon>Chryseobacterium</taxon>
    </lineage>
</organism>
<dbReference type="RefSeq" id="WP_116014684.1">
    <property type="nucleotide sequence ID" value="NZ_QNUH01000028.1"/>
</dbReference>
<evidence type="ECO:0000313" key="3">
    <source>
        <dbReference type="Proteomes" id="UP000257030"/>
    </source>
</evidence>
<dbReference type="AlphaFoldDB" id="A0A3D9D627"/>
<evidence type="ECO:0000313" key="2">
    <source>
        <dbReference type="EMBL" id="REC73427.1"/>
    </source>
</evidence>
<name>A0A3D9D627_9FLAO</name>
<dbReference type="EMBL" id="QNUH01000028">
    <property type="protein sequence ID" value="REC73427.1"/>
    <property type="molecule type" value="Genomic_DNA"/>
</dbReference>
<accession>A0A3D9D627</accession>
<sequence length="282" mass="32111">MKKIKPLLVILLLMITSISFGQITKERKPDRIIKKDYVIIEAFVKKITEKNIEYSMPNEDLINTLDTSHIGRIEFANGKTQTFTEAKENNDVSNTSGSKHDPSNIEITPNTIAILPVPFVNTETLVTSEELSKFAQNDVYDELIKKSSNIAPLTVQDPRTTNSLLRKAGIDYKNIDETSIEDIQNILGVDNIVAAKVSYTVTENQSSYGSTTIKSGQKDKATVSDYSNTNKNMKYEYHIYFDMYKKGNKIYTKNRSPFFTTKDSWKDSLTYLLKRSPIYIKK</sequence>
<evidence type="ECO:0000256" key="1">
    <source>
        <dbReference type="SAM" id="MobiDB-lite"/>
    </source>
</evidence>
<comment type="caution">
    <text evidence="2">The sequence shown here is derived from an EMBL/GenBank/DDBJ whole genome shotgun (WGS) entry which is preliminary data.</text>
</comment>
<gene>
    <name evidence="2" type="ORF">DRF60_19410</name>
</gene>
<protein>
    <submittedName>
        <fullName evidence="2">Uncharacterized protein</fullName>
    </submittedName>
</protein>
<dbReference type="OrthoDB" id="669636at2"/>
<feature type="region of interest" description="Disordered" evidence="1">
    <location>
        <begin position="86"/>
        <end position="105"/>
    </location>
</feature>
<dbReference type="Gene3D" id="3.40.50.10610">
    <property type="entry name" value="ABC-type transport auxiliary lipoprotein component"/>
    <property type="match status" value="1"/>
</dbReference>
<reference evidence="2 3" key="1">
    <citation type="journal article" date="2010" name="Syst. Appl. Microbiol.">
        <title>Four new species of Chryseobacterium from the rhizosphere of coastal sand dune plants, Chryseobacterium elymi sp. nov., Chryseobacterium hagamense sp. nov., Chryseobacterium lathyri sp. nov. and Chryseobacterium rhizosphaerae sp. nov.</title>
        <authorList>
            <person name="Cho S.H."/>
            <person name="Lee K.S."/>
            <person name="Shin D.S."/>
            <person name="Han J.H."/>
            <person name="Park K.S."/>
            <person name="Lee C.H."/>
            <person name="Park K.H."/>
            <person name="Kim S.B."/>
        </authorList>
    </citation>
    <scope>NUCLEOTIDE SEQUENCE [LARGE SCALE GENOMIC DNA]</scope>
    <source>
        <strain evidence="2 3">KCTC 22547</strain>
    </source>
</reference>
<keyword evidence="3" id="KW-1185">Reference proteome</keyword>
<dbReference type="Proteomes" id="UP000257030">
    <property type="component" value="Unassembled WGS sequence"/>
</dbReference>